<feature type="region of interest" description="Disordered" evidence="5">
    <location>
        <begin position="263"/>
        <end position="361"/>
    </location>
</feature>
<feature type="compositionally biased region" description="Polar residues" evidence="5">
    <location>
        <begin position="346"/>
        <end position="356"/>
    </location>
</feature>
<keyword evidence="4" id="KW-0539">Nucleus</keyword>
<dbReference type="Pfam" id="PF08572">
    <property type="entry name" value="PRP3"/>
    <property type="match status" value="1"/>
</dbReference>
<organism evidence="8 9">
    <name type="scientific">Zostera marina</name>
    <name type="common">Eelgrass</name>
    <dbReference type="NCBI Taxonomy" id="29655"/>
    <lineage>
        <taxon>Eukaryota</taxon>
        <taxon>Viridiplantae</taxon>
        <taxon>Streptophyta</taxon>
        <taxon>Embryophyta</taxon>
        <taxon>Tracheophyta</taxon>
        <taxon>Spermatophyta</taxon>
        <taxon>Magnoliopsida</taxon>
        <taxon>Liliopsida</taxon>
        <taxon>Zosteraceae</taxon>
        <taxon>Zostera</taxon>
    </lineage>
</organism>
<evidence type="ECO:0000313" key="8">
    <source>
        <dbReference type="EMBL" id="KMZ67796.1"/>
    </source>
</evidence>
<feature type="compositionally biased region" description="Low complexity" evidence="5">
    <location>
        <begin position="388"/>
        <end position="399"/>
    </location>
</feature>
<dbReference type="CDD" id="cd24162">
    <property type="entry name" value="Prp3_C"/>
    <property type="match status" value="1"/>
</dbReference>
<dbReference type="OrthoDB" id="10264544at2759"/>
<dbReference type="PANTHER" id="PTHR14212:SF0">
    <property type="entry name" value="U4_U6 SMALL NUCLEAR RIBONUCLEOPROTEIN PRP3"/>
    <property type="match status" value="1"/>
</dbReference>
<feature type="domain" description="Pre-mRNA-splicing factor 3" evidence="7">
    <location>
        <begin position="553"/>
        <end position="778"/>
    </location>
</feature>
<comment type="caution">
    <text evidence="8">The sequence shown here is derived from an EMBL/GenBank/DDBJ whole genome shotgun (WGS) entry which is preliminary data.</text>
</comment>
<evidence type="ECO:0000256" key="2">
    <source>
        <dbReference type="ARBA" id="ARBA00022664"/>
    </source>
</evidence>
<feature type="domain" description="Small nuclear ribonucleoprotein Prp3 C-terminal" evidence="6">
    <location>
        <begin position="803"/>
        <end position="926"/>
    </location>
</feature>
<evidence type="ECO:0000256" key="1">
    <source>
        <dbReference type="ARBA" id="ARBA00004123"/>
    </source>
</evidence>
<feature type="region of interest" description="Disordered" evidence="5">
    <location>
        <begin position="386"/>
        <end position="441"/>
    </location>
</feature>
<dbReference type="GO" id="GO:0000398">
    <property type="term" value="P:mRNA splicing, via spliceosome"/>
    <property type="evidence" value="ECO:0000318"/>
    <property type="project" value="GO_Central"/>
</dbReference>
<dbReference type="PANTHER" id="PTHR14212">
    <property type="entry name" value="U4/U6-ASSOCIATED RNA SPLICING FACTOR-RELATED"/>
    <property type="match status" value="1"/>
</dbReference>
<evidence type="ECO:0000256" key="5">
    <source>
        <dbReference type="SAM" id="MobiDB-lite"/>
    </source>
</evidence>
<evidence type="ECO:0000256" key="4">
    <source>
        <dbReference type="ARBA" id="ARBA00023242"/>
    </source>
</evidence>
<feature type="region of interest" description="Disordered" evidence="5">
    <location>
        <begin position="763"/>
        <end position="789"/>
    </location>
</feature>
<feature type="compositionally biased region" description="Polar residues" evidence="5">
    <location>
        <begin position="279"/>
        <end position="296"/>
    </location>
</feature>
<keyword evidence="2" id="KW-0507">mRNA processing</keyword>
<evidence type="ECO:0000313" key="9">
    <source>
        <dbReference type="Proteomes" id="UP000036987"/>
    </source>
</evidence>
<dbReference type="InterPro" id="IPR010541">
    <property type="entry name" value="Prp3_C"/>
</dbReference>
<proteinExistence type="predicted"/>
<keyword evidence="3" id="KW-0508">mRNA splicing</keyword>
<dbReference type="Pfam" id="PF06544">
    <property type="entry name" value="Prp3_C"/>
    <property type="match status" value="1"/>
</dbReference>
<accession>A0A0K9PFR9</accession>
<keyword evidence="9" id="KW-1185">Reference proteome</keyword>
<dbReference type="EMBL" id="LFYR01000888">
    <property type="protein sequence ID" value="KMZ67796.1"/>
    <property type="molecule type" value="Genomic_DNA"/>
</dbReference>
<reference evidence="9" key="1">
    <citation type="journal article" date="2016" name="Nature">
        <title>The genome of the seagrass Zostera marina reveals angiosperm adaptation to the sea.</title>
        <authorList>
            <person name="Olsen J.L."/>
            <person name="Rouze P."/>
            <person name="Verhelst B."/>
            <person name="Lin Y.-C."/>
            <person name="Bayer T."/>
            <person name="Collen J."/>
            <person name="Dattolo E."/>
            <person name="De Paoli E."/>
            <person name="Dittami S."/>
            <person name="Maumus F."/>
            <person name="Michel G."/>
            <person name="Kersting A."/>
            <person name="Lauritano C."/>
            <person name="Lohaus R."/>
            <person name="Toepel M."/>
            <person name="Tonon T."/>
            <person name="Vanneste K."/>
            <person name="Amirebrahimi M."/>
            <person name="Brakel J."/>
            <person name="Bostroem C."/>
            <person name="Chovatia M."/>
            <person name="Grimwood J."/>
            <person name="Jenkins J.W."/>
            <person name="Jueterbock A."/>
            <person name="Mraz A."/>
            <person name="Stam W.T."/>
            <person name="Tice H."/>
            <person name="Bornberg-Bauer E."/>
            <person name="Green P.J."/>
            <person name="Pearson G.A."/>
            <person name="Procaccini G."/>
            <person name="Duarte C.M."/>
            <person name="Schmutz J."/>
            <person name="Reusch T.B.H."/>
            <person name="Van de Peer Y."/>
        </authorList>
    </citation>
    <scope>NUCLEOTIDE SEQUENCE [LARGE SCALE GENOMIC DNA]</scope>
    <source>
        <strain evidence="9">cv. Finnish</strain>
    </source>
</reference>
<name>A0A0K9PFR9_ZOSMR</name>
<feature type="region of interest" description="Disordered" evidence="5">
    <location>
        <begin position="1"/>
        <end position="212"/>
    </location>
</feature>
<evidence type="ECO:0000256" key="3">
    <source>
        <dbReference type="ARBA" id="ARBA00023187"/>
    </source>
</evidence>
<evidence type="ECO:0000259" key="6">
    <source>
        <dbReference type="Pfam" id="PF06544"/>
    </source>
</evidence>
<dbReference type="GO" id="GO:0046540">
    <property type="term" value="C:U4/U6 x U5 tri-snRNP complex"/>
    <property type="evidence" value="ECO:0000318"/>
    <property type="project" value="GO_Central"/>
</dbReference>
<protein>
    <submittedName>
        <fullName evidence="8">Uncharacterized protein</fullName>
    </submittedName>
</protein>
<dbReference type="InterPro" id="IPR027104">
    <property type="entry name" value="Prp3"/>
</dbReference>
<sequence length="931" mass="106337">MDKTDKSSRRSRDERTKDRSHSSKDHQHDTKVSDRGRHQYEDSDSGRYHDDSHDHIDSFRDSSFRRYRSDGHDEPLRDSRSRRHQDGDIDESASRRQLDDENGSGSRRLRDVDRHRHHHRDGERSRSEDRDKVRDSIERGGDDSMDKISSRKRKLHGSGREENTLDKRVKLSEEKREKRRFGDRVTVDDDIRGANGRREKKRNYRDDDDKLEDRKVKVKEDKMISEVEDEHAIKVEHEFRDRVKDETDDKYVEKTKEKNFLFEEVLKESNPIRTESRKQQPSGQSNGNHNSGTKQAVSLEKHDKPFKLDTNILTSNNDSIPSKVSFTTTNENEGVNIIRSDGVPGKSSTDGASNSVAGKSGSLSLDALAKAKKALQMQKHLTERLKKIPTLSKLSSSTTDTGPQVEKTKASHKPPSSSQTKFGTQSLARSVDASSSTKPIAGGNMAPLSGLTVEAVKRAQEVAARMGFHQDPQFAPLINMFPVPATDASNVQKPSKAPVLRLDAQGREIDEHGNAVNMHKHQNLSTLKVNINKQKKEAFQILRPELDAGIESNPHFDESLGLNKTKLLRPKRMAFQFVEEGKWSRQAEITRFKNQFGDAQAKELRTKQAQLAKAKAEPDINPNLIEISERVVIKEKQKDPIPDIEWWDLPLLPSKSYPDETNKDNLNIEKITIYMEHPLPIQPPAEPAPPPPQPLKLTKRENKKLRTQRRLAKEKDRQEMIRQGLIEPPKSKVKMSNLMRVLGSEATQDPTRLEMEIRSAAAEREQAHADRNIARKLTPSERREKKERKLFEDSSTLEAIVTIYRVNRLSHPKTRFQVDVNAQENRLSGCAVICDEVSVIVVEGGKKSNKRYRNLMLKRIDWSATVENEEEEPENAEMSPNKCSMVWQGCVAKHSFNRFHVHQCRTEAAARKIFADAGVPHYWDLAVNFSD</sequence>
<feature type="compositionally biased region" description="Basic and acidic residues" evidence="5">
    <location>
        <begin position="1"/>
        <end position="99"/>
    </location>
</feature>
<dbReference type="OMA" id="RIKSQFG"/>
<evidence type="ECO:0000259" key="7">
    <source>
        <dbReference type="Pfam" id="PF08572"/>
    </source>
</evidence>
<dbReference type="STRING" id="29655.A0A0K9PFR9"/>
<feature type="compositionally biased region" description="Basic and acidic residues" evidence="5">
    <location>
        <begin position="158"/>
        <end position="192"/>
    </location>
</feature>
<dbReference type="Proteomes" id="UP000036987">
    <property type="component" value="Unassembled WGS sequence"/>
</dbReference>
<comment type="subcellular location">
    <subcellularLocation>
        <location evidence="1">Nucleus</location>
    </subcellularLocation>
</comment>
<dbReference type="AlphaFoldDB" id="A0A0K9PFR9"/>
<feature type="compositionally biased region" description="Polar residues" evidence="5">
    <location>
        <begin position="311"/>
        <end position="333"/>
    </location>
</feature>
<dbReference type="InterPro" id="IPR013881">
    <property type="entry name" value="Pre-mRNA_splic_Prp3_dom"/>
</dbReference>
<feature type="compositionally biased region" description="Polar residues" evidence="5">
    <location>
        <begin position="414"/>
        <end position="438"/>
    </location>
</feature>
<feature type="compositionally biased region" description="Basic and acidic residues" evidence="5">
    <location>
        <begin position="108"/>
        <end position="149"/>
    </location>
</feature>
<gene>
    <name evidence="8" type="ORF">ZOSMA_259G00210</name>
</gene>